<dbReference type="AlphaFoldDB" id="A0A4P9YWU0"/>
<reference evidence="9" key="1">
    <citation type="journal article" date="2018" name="Nat. Microbiol.">
        <title>Leveraging single-cell genomics to expand the fungal tree of life.</title>
        <authorList>
            <person name="Ahrendt S.R."/>
            <person name="Quandt C.A."/>
            <person name="Ciobanu D."/>
            <person name="Clum A."/>
            <person name="Salamov A."/>
            <person name="Andreopoulos B."/>
            <person name="Cheng J.F."/>
            <person name="Woyke T."/>
            <person name="Pelin A."/>
            <person name="Henrissat B."/>
            <person name="Reynolds N.K."/>
            <person name="Benny G.L."/>
            <person name="Smith M.E."/>
            <person name="James T.Y."/>
            <person name="Grigoriev I.V."/>
        </authorList>
    </citation>
    <scope>NUCLEOTIDE SEQUENCE [LARGE SCALE GENOMIC DNA]</scope>
    <source>
        <strain evidence="9">Benny S71-1</strain>
    </source>
</reference>
<organism evidence="8 9">
    <name type="scientific">Syncephalis pseudoplumigaleata</name>
    <dbReference type="NCBI Taxonomy" id="1712513"/>
    <lineage>
        <taxon>Eukaryota</taxon>
        <taxon>Fungi</taxon>
        <taxon>Fungi incertae sedis</taxon>
        <taxon>Zoopagomycota</taxon>
        <taxon>Zoopagomycotina</taxon>
        <taxon>Zoopagomycetes</taxon>
        <taxon>Zoopagales</taxon>
        <taxon>Piptocephalidaceae</taxon>
        <taxon>Syncephalis</taxon>
    </lineage>
</organism>
<comment type="subcellular location">
    <subcellularLocation>
        <location evidence="1">Membrane</location>
        <topology evidence="1">Multi-pass membrane protein</topology>
    </subcellularLocation>
</comment>
<feature type="transmembrane region" description="Helical" evidence="7">
    <location>
        <begin position="363"/>
        <end position="383"/>
    </location>
</feature>
<evidence type="ECO:0000256" key="2">
    <source>
        <dbReference type="ARBA" id="ARBA00009310"/>
    </source>
</evidence>
<dbReference type="GO" id="GO:0016020">
    <property type="term" value="C:membrane"/>
    <property type="evidence" value="ECO:0007669"/>
    <property type="project" value="UniProtKB-SubCell"/>
</dbReference>
<proteinExistence type="inferred from homology"/>
<name>A0A4P9YWU0_9FUNG</name>
<dbReference type="Proteomes" id="UP000278143">
    <property type="component" value="Unassembled WGS sequence"/>
</dbReference>
<evidence type="ECO:0000256" key="6">
    <source>
        <dbReference type="SAM" id="MobiDB-lite"/>
    </source>
</evidence>
<keyword evidence="9" id="KW-1185">Reference proteome</keyword>
<evidence type="ECO:0000256" key="5">
    <source>
        <dbReference type="ARBA" id="ARBA00023136"/>
    </source>
</evidence>
<dbReference type="PANTHER" id="PTHR21347:SF0">
    <property type="entry name" value="LIPID SCRAMBLASE CLPTM1L"/>
    <property type="match status" value="1"/>
</dbReference>
<feature type="transmembrane region" description="Helical" evidence="7">
    <location>
        <begin position="404"/>
        <end position="420"/>
    </location>
</feature>
<accession>A0A4P9YWU0</accession>
<keyword evidence="4 7" id="KW-1133">Transmembrane helix</keyword>
<dbReference type="GO" id="GO:0012505">
    <property type="term" value="C:endomembrane system"/>
    <property type="evidence" value="ECO:0007669"/>
    <property type="project" value="TreeGrafter"/>
</dbReference>
<protein>
    <submittedName>
        <fullName evidence="8">Cleft lip and palate transmembrane 1</fullName>
    </submittedName>
</protein>
<comment type="similarity">
    <text evidence="2">Belongs to the CLPTM1 family.</text>
</comment>
<evidence type="ECO:0000256" key="7">
    <source>
        <dbReference type="SAM" id="Phobius"/>
    </source>
</evidence>
<evidence type="ECO:0000256" key="3">
    <source>
        <dbReference type="ARBA" id="ARBA00022692"/>
    </source>
</evidence>
<evidence type="ECO:0000313" key="9">
    <source>
        <dbReference type="Proteomes" id="UP000278143"/>
    </source>
</evidence>
<sequence>MAEASIRRRTPAAQDGNQEQDSNNNNEAEQPTEQQQQQQETPFKRVLGMALRMLVFYWIFNYFQRKYGCDMLVYVDEKETFTDYANSTGALVWKGDAITLGDWNEDRMAVQRNASLYAHIYLVRHGELPSRDNGSVPLFESAHLANGTVAGVEFTGPEYVYKRKLLTRYLPKRTEKKTKHLLGDADKNAKKPTAEQEARMVKDNELVSYWYQNLTINIVSEEKPLHLAPMPANMREHIAMERTGMRDSTGTMPYHLPTVYLNDFWMLDDYLMPINETTRQASPQLPLTLIVYPISMLKFQLYTQMDDGLRRQQQMVGTKQSEVDQLKVGSIEEGDKQMHGTTDQVYACACGDMQRTLLETNPWLLLFTAIVSVLHSVFDFLAFKNDIKFWKERKEDVAGLSVRTIGLNIFFQLVIMLYLLDNEESTSWIILISQFVGLAIECWKVKKAMDIKVGAYR</sequence>
<dbReference type="EMBL" id="KZ990136">
    <property type="protein sequence ID" value="RKP24593.1"/>
    <property type="molecule type" value="Genomic_DNA"/>
</dbReference>
<dbReference type="PANTHER" id="PTHR21347">
    <property type="entry name" value="CLEFT LIP AND PALATE ASSOCIATED TRANSMEMBRANE PROTEIN-RELATED"/>
    <property type="match status" value="1"/>
</dbReference>
<evidence type="ECO:0000256" key="4">
    <source>
        <dbReference type="ARBA" id="ARBA00022989"/>
    </source>
</evidence>
<gene>
    <name evidence="8" type="ORF">SYNPS1DRAFT_29649</name>
</gene>
<feature type="compositionally biased region" description="Low complexity" evidence="6">
    <location>
        <begin position="23"/>
        <end position="41"/>
    </location>
</feature>
<dbReference type="OrthoDB" id="378564at2759"/>
<keyword evidence="5 7" id="KW-0472">Membrane</keyword>
<dbReference type="InterPro" id="IPR008429">
    <property type="entry name" value="CLPTM1"/>
</dbReference>
<keyword evidence="3 7" id="KW-0812">Transmembrane</keyword>
<dbReference type="Pfam" id="PF05602">
    <property type="entry name" value="CLPTM1"/>
    <property type="match status" value="1"/>
</dbReference>
<evidence type="ECO:0000313" key="8">
    <source>
        <dbReference type="EMBL" id="RKP24593.1"/>
    </source>
</evidence>
<feature type="region of interest" description="Disordered" evidence="6">
    <location>
        <begin position="1"/>
        <end position="41"/>
    </location>
</feature>
<evidence type="ECO:0000256" key="1">
    <source>
        <dbReference type="ARBA" id="ARBA00004141"/>
    </source>
</evidence>